<dbReference type="OrthoDB" id="9798188at2"/>
<name>A0A0F7JKY3_9DEIO</name>
<dbReference type="PROSITE" id="PS51371">
    <property type="entry name" value="CBS"/>
    <property type="match status" value="2"/>
</dbReference>
<dbReference type="Pfam" id="PF01595">
    <property type="entry name" value="CNNM"/>
    <property type="match status" value="1"/>
</dbReference>
<keyword evidence="14" id="KW-1185">Reference proteome</keyword>
<dbReference type="InterPro" id="IPR005170">
    <property type="entry name" value="Transptr-assoc_dom"/>
</dbReference>
<dbReference type="SMART" id="SM01091">
    <property type="entry name" value="CorC_HlyC"/>
    <property type="match status" value="1"/>
</dbReference>
<feature type="domain" description="CBS" evidence="11">
    <location>
        <begin position="277"/>
        <end position="339"/>
    </location>
</feature>
<dbReference type="SUPFAM" id="SSF56176">
    <property type="entry name" value="FAD-binding/transporter-associated domain-like"/>
    <property type="match status" value="1"/>
</dbReference>
<dbReference type="Pfam" id="PF03471">
    <property type="entry name" value="CorC_HlyC"/>
    <property type="match status" value="1"/>
</dbReference>
<evidence type="ECO:0000259" key="12">
    <source>
        <dbReference type="PROSITE" id="PS51846"/>
    </source>
</evidence>
<comment type="subcellular location">
    <subcellularLocation>
        <location evidence="1">Cell membrane</location>
        <topology evidence="1">Multi-pass membrane protein</topology>
    </subcellularLocation>
</comment>
<dbReference type="GO" id="GO:0050660">
    <property type="term" value="F:flavin adenine dinucleotide binding"/>
    <property type="evidence" value="ECO:0007669"/>
    <property type="project" value="InterPro"/>
</dbReference>
<feature type="domain" description="CNNM transmembrane" evidence="12">
    <location>
        <begin position="1"/>
        <end position="199"/>
    </location>
</feature>
<dbReference type="PROSITE" id="PS51846">
    <property type="entry name" value="CNNM"/>
    <property type="match status" value="1"/>
</dbReference>
<protein>
    <recommendedName>
        <fullName evidence="15">Hemolysin</fullName>
    </recommendedName>
</protein>
<keyword evidence="2" id="KW-1003">Cell membrane</keyword>
<keyword evidence="3 9" id="KW-0812">Transmembrane</keyword>
<dbReference type="PANTHER" id="PTHR43099:SF5">
    <property type="entry name" value="HLYC_CORC FAMILY TRANSPORTER"/>
    <property type="match status" value="1"/>
</dbReference>
<dbReference type="RefSeq" id="WP_046842565.1">
    <property type="nucleotide sequence ID" value="NZ_CP011389.1"/>
</dbReference>
<feature type="domain" description="CBS" evidence="11">
    <location>
        <begin position="218"/>
        <end position="276"/>
    </location>
</feature>
<evidence type="ECO:0000313" key="13">
    <source>
        <dbReference type="EMBL" id="AKH15989.1"/>
    </source>
</evidence>
<evidence type="ECO:0000256" key="10">
    <source>
        <dbReference type="SAM" id="Phobius"/>
    </source>
</evidence>
<evidence type="ECO:0008006" key="15">
    <source>
        <dbReference type="Google" id="ProtNLM"/>
    </source>
</evidence>
<feature type="transmembrane region" description="Helical" evidence="10">
    <location>
        <begin position="98"/>
        <end position="119"/>
    </location>
</feature>
<dbReference type="PANTHER" id="PTHR43099">
    <property type="entry name" value="UPF0053 PROTEIN YRKA"/>
    <property type="match status" value="1"/>
</dbReference>
<dbReference type="SUPFAM" id="SSF54631">
    <property type="entry name" value="CBS-domain pair"/>
    <property type="match status" value="1"/>
</dbReference>
<sequence length="427" mass="45707">MGQPLLEFGILVVLLIINGFFSGSELGVVSARRSRLQAQANAGHRGARRAVELAENPGAFLATVQIGITLIGTVSAVFAGGSLTRYLEAALTPALGDLAPSAASVGVVLMVTFLSLVLGELAPKNIALRNPEALAMRVAPFFAGLARVARPVVWLLEVTTRGLLRLLGMRGETQEQITEEDVKALILQASESGSLEAGERERIDHVLRFNDRRARDLMTPRADAVTLRADLPMPDLIACVLANPHDRYPVTDETGDVTGQVAVADLLRAVTEGGTILDHVQSVVFVPETAWAEDVLTRLAGEAGQRLAIVVDEYGVFTGLLTSTDLLTELAGVNTPDDEGLLVMRDDGSFLVDGGMPMHDLRDHLPLPALPREEFSTLAGYVLEVLGEFPAVGARASYDGWELEVLDLDGPRIDRVLITPPGRPHDS</sequence>
<dbReference type="InterPro" id="IPR044751">
    <property type="entry name" value="Ion_transp-like_CBS"/>
</dbReference>
<dbReference type="CDD" id="cd04590">
    <property type="entry name" value="CBS_pair_CorC_HlyC_assoc"/>
    <property type="match status" value="1"/>
</dbReference>
<keyword evidence="4" id="KW-0677">Repeat</keyword>
<reference evidence="13 14" key="1">
    <citation type="submission" date="2015-01" db="EMBL/GenBank/DDBJ databases">
        <title>Deinococcus soli/N5/whole genome sequencing.</title>
        <authorList>
            <person name="Kim M.K."/>
            <person name="Srinivasan S."/>
            <person name="Lee J.-J."/>
        </authorList>
    </citation>
    <scope>NUCLEOTIDE SEQUENCE [LARGE SCALE GENOMIC DNA]</scope>
    <source>
        <strain evidence="13 14">N5</strain>
    </source>
</reference>
<dbReference type="Gene3D" id="3.10.580.10">
    <property type="entry name" value="CBS-domain"/>
    <property type="match status" value="1"/>
</dbReference>
<organism evidence="13 14">
    <name type="scientific">Deinococcus soli</name>
    <name type="common">ex Cha et al. 2016</name>
    <dbReference type="NCBI Taxonomy" id="1309411"/>
    <lineage>
        <taxon>Bacteria</taxon>
        <taxon>Thermotogati</taxon>
        <taxon>Deinococcota</taxon>
        <taxon>Deinococci</taxon>
        <taxon>Deinococcales</taxon>
        <taxon>Deinococcaceae</taxon>
        <taxon>Deinococcus</taxon>
    </lineage>
</organism>
<keyword evidence="5 9" id="KW-1133">Transmembrane helix</keyword>
<evidence type="ECO:0000313" key="14">
    <source>
        <dbReference type="Proteomes" id="UP000034024"/>
    </source>
</evidence>
<dbReference type="Pfam" id="PF00571">
    <property type="entry name" value="CBS"/>
    <property type="match status" value="2"/>
</dbReference>
<dbReference type="Proteomes" id="UP000034024">
    <property type="component" value="Chromosome"/>
</dbReference>
<evidence type="ECO:0000256" key="5">
    <source>
        <dbReference type="ARBA" id="ARBA00022989"/>
    </source>
</evidence>
<feature type="transmembrane region" description="Helical" evidence="10">
    <location>
        <begin position="6"/>
        <end position="29"/>
    </location>
</feature>
<keyword evidence="7 9" id="KW-0472">Membrane</keyword>
<dbReference type="InterPro" id="IPR000644">
    <property type="entry name" value="CBS_dom"/>
</dbReference>
<dbReference type="InterPro" id="IPR051676">
    <property type="entry name" value="UPF0053_domain"/>
</dbReference>
<evidence type="ECO:0000256" key="8">
    <source>
        <dbReference type="PROSITE-ProRule" id="PRU00703"/>
    </source>
</evidence>
<dbReference type="InterPro" id="IPR036318">
    <property type="entry name" value="FAD-bd_PCMH-like_sf"/>
</dbReference>
<evidence type="ECO:0000256" key="9">
    <source>
        <dbReference type="PROSITE-ProRule" id="PRU01193"/>
    </source>
</evidence>
<feature type="transmembrane region" description="Helical" evidence="10">
    <location>
        <begin position="58"/>
        <end position="78"/>
    </location>
</feature>
<dbReference type="EMBL" id="CP011389">
    <property type="protein sequence ID" value="AKH15989.1"/>
    <property type="molecule type" value="Genomic_DNA"/>
</dbReference>
<dbReference type="InterPro" id="IPR046342">
    <property type="entry name" value="CBS_dom_sf"/>
</dbReference>
<accession>A0A0F7JKY3</accession>
<dbReference type="InterPro" id="IPR016169">
    <property type="entry name" value="FAD-bd_PCMH_sub2"/>
</dbReference>
<keyword evidence="6 8" id="KW-0129">CBS domain</keyword>
<dbReference type="KEGG" id="dch:SY84_01810"/>
<gene>
    <name evidence="13" type="ORF">SY84_01810</name>
</gene>
<proteinExistence type="predicted"/>
<evidence type="ECO:0000256" key="3">
    <source>
        <dbReference type="ARBA" id="ARBA00022692"/>
    </source>
</evidence>
<evidence type="ECO:0000256" key="7">
    <source>
        <dbReference type="ARBA" id="ARBA00023136"/>
    </source>
</evidence>
<evidence type="ECO:0000256" key="4">
    <source>
        <dbReference type="ARBA" id="ARBA00022737"/>
    </source>
</evidence>
<evidence type="ECO:0000256" key="6">
    <source>
        <dbReference type="ARBA" id="ARBA00023122"/>
    </source>
</evidence>
<evidence type="ECO:0000256" key="2">
    <source>
        <dbReference type="ARBA" id="ARBA00022475"/>
    </source>
</evidence>
<evidence type="ECO:0000259" key="11">
    <source>
        <dbReference type="PROSITE" id="PS51371"/>
    </source>
</evidence>
<dbReference type="InterPro" id="IPR002550">
    <property type="entry name" value="CNNM"/>
</dbReference>
<dbReference type="SMART" id="SM00116">
    <property type="entry name" value="CBS"/>
    <property type="match status" value="2"/>
</dbReference>
<dbReference type="PATRIC" id="fig|1309411.5.peg.383"/>
<dbReference type="AlphaFoldDB" id="A0A0F7JKY3"/>
<dbReference type="Gene3D" id="3.30.465.10">
    <property type="match status" value="1"/>
</dbReference>
<evidence type="ECO:0000256" key="1">
    <source>
        <dbReference type="ARBA" id="ARBA00004651"/>
    </source>
</evidence>
<dbReference type="GO" id="GO:0005886">
    <property type="term" value="C:plasma membrane"/>
    <property type="evidence" value="ECO:0007669"/>
    <property type="project" value="UniProtKB-SubCell"/>
</dbReference>